<evidence type="ECO:0000313" key="4">
    <source>
        <dbReference type="Proteomes" id="UP000777438"/>
    </source>
</evidence>
<protein>
    <submittedName>
        <fullName evidence="3">Uncharacterized protein</fullName>
    </submittedName>
</protein>
<dbReference type="EMBL" id="JAGPYM010000007">
    <property type="protein sequence ID" value="KAH6892528.1"/>
    <property type="molecule type" value="Genomic_DNA"/>
</dbReference>
<comment type="caution">
    <text evidence="3">The sequence shown here is derived from an EMBL/GenBank/DDBJ whole genome shotgun (WGS) entry which is preliminary data.</text>
</comment>
<sequence>MLATFLFRAAVVTTPWLARLVAAEADQVALQQPLMGTMAFVVGTTMGECAPSITVCGKTDTVLVIHSPKSTSYATVNHTTTTTVELPTQTNVITQVTVETVNPETEGHCRSTTVIYDDVVTTITVDVNVTTTCEFVPIENSTTIVTSRVTGKAIEQCYLKTTDSSTSSSPQSVGENSTQVPPPVSTPAEGNNSPAGTGSATGAGEGYASQSTSTGSSFSASAGSATDAGEGYQFTSTGGSVPASSWELDSSEDENVGADVDVEVDVEVDVDVAVDAGEDSEYQTLPGS</sequence>
<evidence type="ECO:0000256" key="2">
    <source>
        <dbReference type="SAM" id="SignalP"/>
    </source>
</evidence>
<evidence type="ECO:0000256" key="1">
    <source>
        <dbReference type="SAM" id="MobiDB-lite"/>
    </source>
</evidence>
<dbReference type="OrthoDB" id="5105328at2759"/>
<feature type="chain" id="PRO_5040476174" evidence="2">
    <location>
        <begin position="24"/>
        <end position="288"/>
    </location>
</feature>
<reference evidence="3 4" key="1">
    <citation type="journal article" date="2021" name="Nat. Commun.">
        <title>Genetic determinants of endophytism in the Arabidopsis root mycobiome.</title>
        <authorList>
            <person name="Mesny F."/>
            <person name="Miyauchi S."/>
            <person name="Thiergart T."/>
            <person name="Pickel B."/>
            <person name="Atanasova L."/>
            <person name="Karlsson M."/>
            <person name="Huettel B."/>
            <person name="Barry K.W."/>
            <person name="Haridas S."/>
            <person name="Chen C."/>
            <person name="Bauer D."/>
            <person name="Andreopoulos W."/>
            <person name="Pangilinan J."/>
            <person name="LaButti K."/>
            <person name="Riley R."/>
            <person name="Lipzen A."/>
            <person name="Clum A."/>
            <person name="Drula E."/>
            <person name="Henrissat B."/>
            <person name="Kohler A."/>
            <person name="Grigoriev I.V."/>
            <person name="Martin F.M."/>
            <person name="Hacquard S."/>
        </authorList>
    </citation>
    <scope>NUCLEOTIDE SEQUENCE [LARGE SCALE GENOMIC DNA]</scope>
    <source>
        <strain evidence="3 4">MPI-CAGE-CH-0241</strain>
    </source>
</reference>
<dbReference type="AlphaFoldDB" id="A0A9P9ARA2"/>
<dbReference type="Proteomes" id="UP000777438">
    <property type="component" value="Unassembled WGS sequence"/>
</dbReference>
<organism evidence="3 4">
    <name type="scientific">Thelonectria olida</name>
    <dbReference type="NCBI Taxonomy" id="1576542"/>
    <lineage>
        <taxon>Eukaryota</taxon>
        <taxon>Fungi</taxon>
        <taxon>Dikarya</taxon>
        <taxon>Ascomycota</taxon>
        <taxon>Pezizomycotina</taxon>
        <taxon>Sordariomycetes</taxon>
        <taxon>Hypocreomycetidae</taxon>
        <taxon>Hypocreales</taxon>
        <taxon>Nectriaceae</taxon>
        <taxon>Thelonectria</taxon>
    </lineage>
</organism>
<accession>A0A9P9ARA2</accession>
<feature type="compositionally biased region" description="Low complexity" evidence="1">
    <location>
        <begin position="206"/>
        <end position="231"/>
    </location>
</feature>
<feature type="region of interest" description="Disordered" evidence="1">
    <location>
        <begin position="162"/>
        <end position="260"/>
    </location>
</feature>
<feature type="compositionally biased region" description="Acidic residues" evidence="1">
    <location>
        <begin position="249"/>
        <end position="260"/>
    </location>
</feature>
<feature type="compositionally biased region" description="Polar residues" evidence="1">
    <location>
        <begin position="233"/>
        <end position="243"/>
    </location>
</feature>
<name>A0A9P9ARA2_9HYPO</name>
<proteinExistence type="predicted"/>
<keyword evidence="2" id="KW-0732">Signal</keyword>
<feature type="compositionally biased region" description="Polar residues" evidence="1">
    <location>
        <begin position="170"/>
        <end position="179"/>
    </location>
</feature>
<keyword evidence="4" id="KW-1185">Reference proteome</keyword>
<gene>
    <name evidence="3" type="ORF">B0T10DRAFT_560107</name>
</gene>
<feature type="signal peptide" evidence="2">
    <location>
        <begin position="1"/>
        <end position="23"/>
    </location>
</feature>
<evidence type="ECO:0000313" key="3">
    <source>
        <dbReference type="EMBL" id="KAH6892528.1"/>
    </source>
</evidence>